<dbReference type="Gene3D" id="3.60.10.10">
    <property type="entry name" value="Endonuclease/exonuclease/phosphatase"/>
    <property type="match status" value="1"/>
</dbReference>
<dbReference type="KEGG" id="dpte:113790206"/>
<dbReference type="InterPro" id="IPR000300">
    <property type="entry name" value="IPPc"/>
</dbReference>
<dbReference type="FunFam" id="3.60.10.10:FF:000004">
    <property type="entry name" value="Type II inositol 1,4,5-trisphosphate 5-phosphatase"/>
    <property type="match status" value="1"/>
</dbReference>
<dbReference type="InterPro" id="IPR048869">
    <property type="entry name" value="OCRL-1_2_ASH"/>
</dbReference>
<dbReference type="CDD" id="cd09093">
    <property type="entry name" value="INPP5c_INPP5B"/>
    <property type="match status" value="1"/>
</dbReference>
<dbReference type="GO" id="GO:0030670">
    <property type="term" value="C:phagocytic vesicle membrane"/>
    <property type="evidence" value="ECO:0007669"/>
    <property type="project" value="UniProtKB-SubCell"/>
</dbReference>
<proteinExistence type="inferred from homology"/>
<dbReference type="InParanoid" id="A0A6P6XQC3"/>
<evidence type="ECO:0000256" key="1">
    <source>
        <dbReference type="ARBA" id="ARBA00004146"/>
    </source>
</evidence>
<dbReference type="Gene3D" id="2.60.40.10">
    <property type="entry name" value="Immunoglobulins"/>
    <property type="match status" value="1"/>
</dbReference>
<dbReference type="PANTHER" id="PTHR11200:SF300">
    <property type="entry name" value="TYPE II INOSITOL 1,4,5-TRISPHOSPHATE 5-PHOSPHATASE"/>
    <property type="match status" value="1"/>
</dbReference>
<organism evidence="10 11">
    <name type="scientific">Dermatophagoides pteronyssinus</name>
    <name type="common">European house dust mite</name>
    <dbReference type="NCBI Taxonomy" id="6956"/>
    <lineage>
        <taxon>Eukaryota</taxon>
        <taxon>Metazoa</taxon>
        <taxon>Ecdysozoa</taxon>
        <taxon>Arthropoda</taxon>
        <taxon>Chelicerata</taxon>
        <taxon>Arachnida</taxon>
        <taxon>Acari</taxon>
        <taxon>Acariformes</taxon>
        <taxon>Sarcoptiformes</taxon>
        <taxon>Astigmata</taxon>
        <taxon>Psoroptidia</taxon>
        <taxon>Analgoidea</taxon>
        <taxon>Pyroglyphidae</taxon>
        <taxon>Dermatophagoidinae</taxon>
        <taxon>Dermatophagoides</taxon>
    </lineage>
</organism>
<dbReference type="InterPro" id="IPR008936">
    <property type="entry name" value="Rho_GTPase_activation_prot"/>
</dbReference>
<dbReference type="GO" id="GO:0007165">
    <property type="term" value="P:signal transduction"/>
    <property type="evidence" value="ECO:0007669"/>
    <property type="project" value="InterPro"/>
</dbReference>
<dbReference type="SMART" id="SM00324">
    <property type="entry name" value="RhoGAP"/>
    <property type="match status" value="1"/>
</dbReference>
<dbReference type="OrthoDB" id="7862313at2759"/>
<dbReference type="InterPro" id="IPR000198">
    <property type="entry name" value="RhoGAP_dom"/>
</dbReference>
<dbReference type="PANTHER" id="PTHR11200">
    <property type="entry name" value="INOSITOL 5-PHOSPHATASE"/>
    <property type="match status" value="1"/>
</dbReference>
<evidence type="ECO:0000256" key="3">
    <source>
        <dbReference type="ARBA" id="ARBA00005910"/>
    </source>
</evidence>
<sequence length="1059" mass="123483">MATKLKTNHKCLAKLNVAIILDGNIQSSRLIGLIQADYGSYGLFIWNTNANINDVNVDDDNKIIETIIPIDLKFHYQLVTIDPILLQVSENGSDLALFITYDKFPTNNNNQSSLLNKNLTEQKSLSIKDSILLEYDPLMINDDNDGDKKFTDQSESIFNDNDNNDSNGKQSSSSYRFILSYNEMTEKFITQLQHIVSVSHRTFTESIDFEWTKQYLQQIPLEQQKKTNEHLSKASTMAMKKSNSSSSSSKTSTLLLFDDYYDNHLQPANSNQFINELIDLDINDNHHNHLKKSSSTSSFDYNNLDNNYNDNDLSLLSDNNHFENDYNRELLIQTETDERRNEYVRYINYTIFIGTWNVNGQILSKPELMRKYFLGCDSIGPDFYAIGFQELDLSKEAFLFNDYKKEEYWLQICEQSLHPDRQYFLLKKIRLIGMMLVIFAAREFRQYIKNVAAETVGTGILGKMGNKGGVAIRFELHDTSICLVNCHLAAHVEQYERRNQDFREINSRLQFMNLKIPKRIYDHDQIYWFGDLNYRIMTSDTDYVKKLLTLKEFDKLLAIDQLRNQMKERNCFQGFQEGKINHMPSYKYNTGTNEWDSSEKRRPPAWCDRILWRGEMIQQTIYRSHPELKDSDHKPVSSLFQSQVLLIDHTLKRKVYEDVMKKLDKVENELLPQVSIDTTEINFGPISFKDNNCRLLTLTNIGQSRIRYRFINKPNDKNFCKQWLRVTPSTGSINIKEDITIVFELNFDDPTMAYRFNYGLETLSDTLVLSLIGGKDIFITISGDYHLSCFGCSLETLVQMEKTISSITLKEFQQKYGDYKLPKQLDYHERLINIYNESMETTTKNLITNRKLSIPKELYILIDHLYRNGYVNVNIFQISGMENEFYIIRDSIDSGEIEKINNVSEHSVAEALLLFLETLPESIIPFKFYDRIQHSNKNHSECKQIYNELPEIHRLVFQYLIMFLQEMCNNSGADKPLNKLYIAKLFGPILIRRPPESFYTFRNNQNQNHQSGIIASSSSSSSLSSQMFINNGGGYNQNKIDTLTPEQFFINYFLNLNTW</sequence>
<dbReference type="InterPro" id="IPR037793">
    <property type="entry name" value="OCRL1/INPP5B_INPP5c"/>
</dbReference>
<feature type="region of interest" description="Disordered" evidence="8">
    <location>
        <begin position="144"/>
        <end position="170"/>
    </location>
</feature>
<dbReference type="FunCoup" id="A0A6P6XQC3">
    <property type="interactions" value="932"/>
</dbReference>
<dbReference type="Pfam" id="PF00620">
    <property type="entry name" value="RhoGAP"/>
    <property type="match status" value="1"/>
</dbReference>
<dbReference type="GO" id="GO:0052745">
    <property type="term" value="F:inositol phosphate phosphatase activity"/>
    <property type="evidence" value="ECO:0007669"/>
    <property type="project" value="InterPro"/>
</dbReference>
<dbReference type="PROSITE" id="PS50238">
    <property type="entry name" value="RHOGAP"/>
    <property type="match status" value="1"/>
</dbReference>
<dbReference type="InterPro" id="IPR013783">
    <property type="entry name" value="Ig-like_fold"/>
</dbReference>
<dbReference type="AlphaFoldDB" id="A0A6P6XQC3"/>
<comment type="subcellular location">
    <subcellularLocation>
        <location evidence="2">Cytoplasmic vesicle</location>
        <location evidence="2">Phagosome membrane</location>
    </subcellularLocation>
    <subcellularLocation>
        <location evidence="1">Early endosome membrane</location>
    </subcellularLocation>
</comment>
<feature type="compositionally biased region" description="Low complexity" evidence="8">
    <location>
        <begin position="154"/>
        <end position="170"/>
    </location>
</feature>
<dbReference type="Pfam" id="PF21310">
    <property type="entry name" value="OCRL-like_ASH"/>
    <property type="match status" value="1"/>
</dbReference>
<evidence type="ECO:0000259" key="9">
    <source>
        <dbReference type="PROSITE" id="PS50238"/>
    </source>
</evidence>
<evidence type="ECO:0000256" key="5">
    <source>
        <dbReference type="ARBA" id="ARBA00022801"/>
    </source>
</evidence>
<dbReference type="Pfam" id="PF22669">
    <property type="entry name" value="Exo_endo_phos2"/>
    <property type="match status" value="1"/>
</dbReference>
<dbReference type="RefSeq" id="XP_027195642.1">
    <property type="nucleotide sequence ID" value="XM_027339841.1"/>
</dbReference>
<accession>A0A6P6XQC3</accession>
<dbReference type="SUPFAM" id="SSF48350">
    <property type="entry name" value="GTPase activation domain, GAP"/>
    <property type="match status" value="1"/>
</dbReference>
<dbReference type="FunFam" id="1.10.555.10:FF:000012">
    <property type="entry name" value="Putative inositol polyphosphate 5-phosphatase OCRL-1"/>
    <property type="match status" value="1"/>
</dbReference>
<keyword evidence="7" id="KW-0968">Cytoplasmic vesicle</keyword>
<evidence type="ECO:0000256" key="8">
    <source>
        <dbReference type="SAM" id="MobiDB-lite"/>
    </source>
</evidence>
<dbReference type="GO" id="GO:0046856">
    <property type="term" value="P:phosphatidylinositol dephosphorylation"/>
    <property type="evidence" value="ECO:0007669"/>
    <property type="project" value="InterPro"/>
</dbReference>
<comment type="similarity">
    <text evidence="3">Belongs to the inositol 1,4,5-trisphosphate 5-phosphatase type II family.</text>
</comment>
<evidence type="ECO:0000313" key="10">
    <source>
        <dbReference type="Proteomes" id="UP000515146"/>
    </source>
</evidence>
<dbReference type="InterPro" id="IPR036691">
    <property type="entry name" value="Endo/exonu/phosph_ase_sf"/>
</dbReference>
<dbReference type="SMART" id="SM00128">
    <property type="entry name" value="IPPc"/>
    <property type="match status" value="1"/>
</dbReference>
<name>A0A6P6XQC3_DERPT</name>
<feature type="domain" description="Rho-GAP" evidence="9">
    <location>
        <begin position="841"/>
        <end position="1036"/>
    </location>
</feature>
<dbReference type="OMA" id="YQSHEDF"/>
<keyword evidence="6" id="KW-0443">Lipid metabolism</keyword>
<dbReference type="GO" id="GO:0031901">
    <property type="term" value="C:early endosome membrane"/>
    <property type="evidence" value="ECO:0007669"/>
    <property type="project" value="UniProtKB-SubCell"/>
</dbReference>
<protein>
    <submittedName>
        <fullName evidence="11">Inositol polyphosphate 5-phosphatase OCRL-1-like</fullName>
    </submittedName>
</protein>
<keyword evidence="10" id="KW-1185">Reference proteome</keyword>
<evidence type="ECO:0000256" key="7">
    <source>
        <dbReference type="ARBA" id="ARBA00023329"/>
    </source>
</evidence>
<dbReference type="InterPro" id="IPR046985">
    <property type="entry name" value="IP5"/>
</dbReference>
<dbReference type="SUPFAM" id="SSF56219">
    <property type="entry name" value="DNase I-like"/>
    <property type="match status" value="1"/>
</dbReference>
<evidence type="ECO:0000256" key="2">
    <source>
        <dbReference type="ARBA" id="ARBA00004580"/>
    </source>
</evidence>
<keyword evidence="4" id="KW-0967">Endosome</keyword>
<evidence type="ECO:0000313" key="11">
    <source>
        <dbReference type="RefSeq" id="XP_027195642.1"/>
    </source>
</evidence>
<gene>
    <name evidence="11" type="primary">LOC113790206</name>
</gene>
<dbReference type="Gene3D" id="1.10.555.10">
    <property type="entry name" value="Rho GTPase activation protein"/>
    <property type="match status" value="1"/>
</dbReference>
<reference evidence="11" key="1">
    <citation type="submission" date="2025-08" db="UniProtKB">
        <authorList>
            <consortium name="RefSeq"/>
        </authorList>
    </citation>
    <scope>IDENTIFICATION</scope>
    <source>
        <strain evidence="11">Airmid</strain>
    </source>
</reference>
<evidence type="ECO:0000256" key="6">
    <source>
        <dbReference type="ARBA" id="ARBA00023098"/>
    </source>
</evidence>
<keyword evidence="5" id="KW-0378">Hydrolase</keyword>
<dbReference type="GO" id="GO:0004439">
    <property type="term" value="F:phosphatidylinositol-4,5-bisphosphate 5-phosphatase activity"/>
    <property type="evidence" value="ECO:0007669"/>
    <property type="project" value="TreeGrafter"/>
</dbReference>
<evidence type="ECO:0000256" key="4">
    <source>
        <dbReference type="ARBA" id="ARBA00022753"/>
    </source>
</evidence>
<dbReference type="Proteomes" id="UP000515146">
    <property type="component" value="Unplaced"/>
</dbReference>